<sequence length="293" mass="34068">MYINIRDDDCNFFTSFNELKLAYEEYLGVIPITLACTPFVSEHSFIMNKLDGNREQQFKQLKELEYAMSASDIANMNRLYPLGDNIDLVKSIKPLVREGMLEIALHGYSHRFYDNGAEFINKHVNYYNVIEGKRYLERLFDTELNFFVPPSNRIDADALIFLKKSCLKLLTSGVVDESSVVKKILLYVHLLMKQPRALQGLLSGKLTLNPVIISNVICYRSATFRLDDTCLSYMNRCRSKMEQDGFISIATHYTTLSTDESYRKRFFSTIEYIRNEYKNSEFISMDKLSRKLS</sequence>
<dbReference type="SUPFAM" id="SSF88713">
    <property type="entry name" value="Glycoside hydrolase/deacetylase"/>
    <property type="match status" value="1"/>
</dbReference>
<comment type="caution">
    <text evidence="1">The sequence shown here is derived from an EMBL/GenBank/DDBJ whole genome shotgun (WGS) entry which is preliminary data.</text>
</comment>
<dbReference type="Gene3D" id="3.20.20.370">
    <property type="entry name" value="Glycoside hydrolase/deacetylase"/>
    <property type="match status" value="1"/>
</dbReference>
<evidence type="ECO:0000313" key="1">
    <source>
        <dbReference type="EMBL" id="KDO14938.1"/>
    </source>
</evidence>
<name>A0ABR4RYY3_VIBMT</name>
<reference evidence="1 2" key="1">
    <citation type="submission" date="2014-04" db="EMBL/GenBank/DDBJ databases">
        <title>Vibrio metecus sp. nov., a close relative of Vibrio cholerae isolated from coastal brackish ponds and clinical specimens.</title>
        <authorList>
            <person name="Kirchberger P.C."/>
            <person name="Turnsek M."/>
            <person name="Hunt D.E."/>
            <person name="Haley B.J."/>
            <person name="Colwell R."/>
            <person name="Polz M.F."/>
            <person name="Tarr C.L."/>
            <person name="Boucher Y."/>
        </authorList>
    </citation>
    <scope>NUCLEOTIDE SEQUENCE [LARGE SCALE GENOMIC DNA]</scope>
    <source>
        <strain evidence="2">PPCK-2014</strain>
    </source>
</reference>
<keyword evidence="2" id="KW-1185">Reference proteome</keyword>
<organism evidence="1 2">
    <name type="scientific">Vibrio metoecus</name>
    <dbReference type="NCBI Taxonomy" id="1481663"/>
    <lineage>
        <taxon>Bacteria</taxon>
        <taxon>Pseudomonadati</taxon>
        <taxon>Pseudomonadota</taxon>
        <taxon>Gammaproteobacteria</taxon>
        <taxon>Vibrionales</taxon>
        <taxon>Vibrionaceae</taxon>
        <taxon>Vibrio</taxon>
    </lineage>
</organism>
<dbReference type="EMBL" id="JJMN01000031">
    <property type="protein sequence ID" value="KDO14938.1"/>
    <property type="molecule type" value="Genomic_DNA"/>
</dbReference>
<dbReference type="Proteomes" id="UP000027331">
    <property type="component" value="Unassembled WGS sequence"/>
</dbReference>
<evidence type="ECO:0008006" key="3">
    <source>
        <dbReference type="Google" id="ProtNLM"/>
    </source>
</evidence>
<proteinExistence type="predicted"/>
<dbReference type="Pfam" id="PF10096">
    <property type="entry name" value="DUF2334"/>
    <property type="match status" value="1"/>
</dbReference>
<dbReference type="InterPro" id="IPR018763">
    <property type="entry name" value="DUF2334"/>
</dbReference>
<accession>A0ABR4RYY3</accession>
<protein>
    <recommendedName>
        <fullName evidence="3">Polysaccharide deacetylase</fullName>
    </recommendedName>
</protein>
<gene>
    <name evidence="1" type="ORF">DP83_05180</name>
</gene>
<evidence type="ECO:0000313" key="2">
    <source>
        <dbReference type="Proteomes" id="UP000027331"/>
    </source>
</evidence>
<dbReference type="InterPro" id="IPR011330">
    <property type="entry name" value="Glyco_hydro/deAcase_b/a-brl"/>
</dbReference>